<accession>A0A5C8EQ34</accession>
<dbReference type="EMBL" id="SAXY01000060">
    <property type="protein sequence ID" value="TXJ39443.1"/>
    <property type="molecule type" value="Genomic_DNA"/>
</dbReference>
<evidence type="ECO:0000256" key="5">
    <source>
        <dbReference type="ARBA" id="ARBA00093760"/>
    </source>
</evidence>
<evidence type="ECO:0000256" key="1">
    <source>
        <dbReference type="ARBA" id="ARBA00022722"/>
    </source>
</evidence>
<protein>
    <recommendedName>
        <fullName evidence="6">type II site-specific deoxyribonuclease</fullName>
        <ecNumber evidence="6">3.1.21.4</ecNumber>
    </recommendedName>
</protein>
<dbReference type="InterPro" id="IPR019045">
    <property type="entry name" value="Restrct_endonuc_II_HinfI"/>
</dbReference>
<proteinExistence type="predicted"/>
<evidence type="ECO:0000313" key="8">
    <source>
        <dbReference type="Proteomes" id="UP000323176"/>
    </source>
</evidence>
<dbReference type="OrthoDB" id="404089at2"/>
<keyword evidence="1" id="KW-0540">Nuclease</keyword>
<gene>
    <name evidence="7" type="ORF">EPJ72_09895</name>
</gene>
<sequence>MNDNIKEIINQAVYNIIENSSNKNKIDELHSKHNVKIHFIPKKYRIFGGLLQSMNIQFGNFIEELMRVIISNEKKYKIIDEYSGKKSNNFKISKSNETRINSYITDCQTTLNTDYELEKSFKKLQKEILNNIKNNKDDISNSFNHDIDLLFEDKETNIIYYLEIKYNDDHDTGKFIDINRKFIKTFAYLSNEFKKIEIVPILFFFNNKKMKGNIYIPESSNIRRGKRFFDEFLSIKYDDVDNCLQNISESTYVIKMFDDLYKKVMSIK</sequence>
<dbReference type="GO" id="GO:0009036">
    <property type="term" value="F:type II site-specific deoxyribonuclease activity"/>
    <property type="evidence" value="ECO:0007669"/>
    <property type="project" value="InterPro"/>
</dbReference>
<keyword evidence="2" id="KW-0680">Restriction system</keyword>
<evidence type="ECO:0000256" key="2">
    <source>
        <dbReference type="ARBA" id="ARBA00022747"/>
    </source>
</evidence>
<comment type="catalytic activity">
    <reaction evidence="5">
        <text>Endonucleolytic cleavage of DNA to give specific double-stranded fragments with terminal 5'-phosphates.</text>
        <dbReference type="EC" id="3.1.21.4"/>
    </reaction>
</comment>
<organism evidence="7 8">
    <name type="scientific">Brachyspira pilosicoli</name>
    <name type="common">Serpulina pilosicoli</name>
    <dbReference type="NCBI Taxonomy" id="52584"/>
    <lineage>
        <taxon>Bacteria</taxon>
        <taxon>Pseudomonadati</taxon>
        <taxon>Spirochaetota</taxon>
        <taxon>Spirochaetia</taxon>
        <taxon>Brachyspirales</taxon>
        <taxon>Brachyspiraceae</taxon>
        <taxon>Brachyspira</taxon>
    </lineage>
</organism>
<dbReference type="EC" id="3.1.21.4" evidence="6"/>
<dbReference type="Proteomes" id="UP000323176">
    <property type="component" value="Unassembled WGS sequence"/>
</dbReference>
<dbReference type="InterPro" id="IPR054785">
    <property type="entry name" value="HinfI"/>
</dbReference>
<evidence type="ECO:0000313" key="7">
    <source>
        <dbReference type="EMBL" id="TXJ39443.1"/>
    </source>
</evidence>
<keyword evidence="4" id="KW-0378">Hydrolase</keyword>
<evidence type="ECO:0000256" key="4">
    <source>
        <dbReference type="ARBA" id="ARBA00022801"/>
    </source>
</evidence>
<evidence type="ECO:0000256" key="6">
    <source>
        <dbReference type="ARBA" id="ARBA00093790"/>
    </source>
</evidence>
<dbReference type="NCBIfam" id="NF045831">
    <property type="entry name" value="restrict_HinfI"/>
    <property type="match status" value="1"/>
</dbReference>
<comment type="caution">
    <text evidence="7">The sequence shown here is derived from an EMBL/GenBank/DDBJ whole genome shotgun (WGS) entry which is preliminary data.</text>
</comment>
<dbReference type="Pfam" id="PF09520">
    <property type="entry name" value="RE_TdeIII"/>
    <property type="match status" value="1"/>
</dbReference>
<dbReference type="AlphaFoldDB" id="A0A5C8EQ34"/>
<dbReference type="GO" id="GO:0003677">
    <property type="term" value="F:DNA binding"/>
    <property type="evidence" value="ECO:0007669"/>
    <property type="project" value="InterPro"/>
</dbReference>
<keyword evidence="3 7" id="KW-0255">Endonuclease</keyword>
<evidence type="ECO:0000256" key="3">
    <source>
        <dbReference type="ARBA" id="ARBA00022759"/>
    </source>
</evidence>
<reference evidence="7 8" key="1">
    <citation type="journal article" date="1992" name="Lakartidningen">
        <title>[Penicillin V and not amoxicillin is the first choice preparation in acute otitis].</title>
        <authorList>
            <person name="Kamme C."/>
            <person name="Lundgren K."/>
            <person name="Prellner K."/>
        </authorList>
    </citation>
    <scope>NUCLEOTIDE SEQUENCE [LARGE SCALE GENOMIC DNA]</scope>
    <source>
        <strain evidence="7 8">PC5538III-hc</strain>
    </source>
</reference>
<name>A0A5C8EQ34_BRAPL</name>
<dbReference type="GO" id="GO:0009307">
    <property type="term" value="P:DNA restriction-modification system"/>
    <property type="evidence" value="ECO:0007669"/>
    <property type="project" value="InterPro"/>
</dbReference>